<dbReference type="SUPFAM" id="SSF53807">
    <property type="entry name" value="Helical backbone' metal receptor"/>
    <property type="match status" value="1"/>
</dbReference>
<name>A0AAP3G977_BRELA</name>
<dbReference type="GO" id="GO:0003700">
    <property type="term" value="F:DNA-binding transcription factor activity"/>
    <property type="evidence" value="ECO:0007669"/>
    <property type="project" value="InterPro"/>
</dbReference>
<dbReference type="Gene3D" id="3.40.50.1980">
    <property type="entry name" value="Nitrogenase molybdenum iron protein domain"/>
    <property type="match status" value="2"/>
</dbReference>
<evidence type="ECO:0000313" key="10">
    <source>
        <dbReference type="EMBL" id="MCZ0805652.1"/>
    </source>
</evidence>
<dbReference type="RefSeq" id="WP_258432737.1">
    <property type="nucleotide sequence ID" value="NZ_JANSGW010000002.1"/>
</dbReference>
<reference evidence="10" key="1">
    <citation type="submission" date="2022-09" db="EMBL/GenBank/DDBJ databases">
        <title>Genome analysis and characterization of larvicidal activity of Brevibacillus strains.</title>
        <authorList>
            <person name="Patrusheva E.V."/>
            <person name="Izotova A.O."/>
            <person name="Toshchakov S.V."/>
            <person name="Sineoky S.P."/>
        </authorList>
    </citation>
    <scope>NUCLEOTIDE SEQUENCE</scope>
    <source>
        <strain evidence="10">VKPM_B-13247</strain>
    </source>
</reference>
<dbReference type="GO" id="GO:0043565">
    <property type="term" value="F:sequence-specific DNA binding"/>
    <property type="evidence" value="ECO:0007669"/>
    <property type="project" value="InterPro"/>
</dbReference>
<dbReference type="AlphaFoldDB" id="A0AAP3G977"/>
<dbReference type="InterPro" id="IPR018062">
    <property type="entry name" value="HTH_AraC-typ_CS"/>
</dbReference>
<gene>
    <name evidence="10" type="ORF">O0554_01790</name>
</gene>
<dbReference type="InterPro" id="IPR020449">
    <property type="entry name" value="Tscrpt_reg_AraC-type_HTH"/>
</dbReference>
<dbReference type="InterPro" id="IPR002491">
    <property type="entry name" value="ABC_transptr_periplasmic_BD"/>
</dbReference>
<dbReference type="SUPFAM" id="SSF46689">
    <property type="entry name" value="Homeodomain-like"/>
    <property type="match status" value="2"/>
</dbReference>
<dbReference type="PROSITE" id="PS01124">
    <property type="entry name" value="HTH_ARAC_FAMILY_2"/>
    <property type="match status" value="1"/>
</dbReference>
<dbReference type="PROSITE" id="PS50983">
    <property type="entry name" value="FE_B12_PBP"/>
    <property type="match status" value="1"/>
</dbReference>
<dbReference type="InterPro" id="IPR018060">
    <property type="entry name" value="HTH_AraC"/>
</dbReference>
<keyword evidence="5" id="KW-0805">Transcription regulation</keyword>
<evidence type="ECO:0000256" key="3">
    <source>
        <dbReference type="ARBA" id="ARBA00022448"/>
    </source>
</evidence>
<keyword evidence="6" id="KW-0238">DNA-binding</keyword>
<sequence length="655" mass="74012">MPVNDYFVLWNHASIRVLDIRHTILRAGEELCSYRLPASGFVYATRGVAQILLDGEVYRSERFHVLHSGKGACLEIIGIEDELEYYLILYKATLPHLCSQDVLDLMENSNPFQLQYSFSPNDPVSLFHKVKVMNQEWRQLGSIERFHVKSVFYQFVYSILRQLQSQKIHRKEPGIAAQVILYMQKHYFESITLESLAETLSYSVPHLSALFKKETGHSLIHYLIQIRMDKAASLLVETDATLREIAVSVGYEDPYYFGRLFKKYKGVSPARFRVRELEQRKTEDRPFNTIRSSIAVQKGRRYIDEDIRYQYKREGLIPMYKQSKTTTTATLFLCIALLLSACSVGTSNTNTANAGSQTSSVVSVSQSSTQSNSGQASETVQTKVISTVTGDIQIPVNPKKIIADQYLGSFIALGITPIGTPGLHRQNPYFAEALKDVEDIGDVDGSLEKVIDLQPDLIVTGSASDHNRYQQLSKIAPTISVPYGELKNAHEELTYFGKLLGKEKEAEIWLAEYDRRIAAAREKARKAVPADATFSIFELTTKTIHVYGDNFGRGGQAVYQALGFKPPAPIAAEILEKQWAKLSDELLPKYAGDYIILTSNDRTLEDLKADPIWSSLDAVKNNRVYIWKEERSWYFDPIAVLSQTEEIAAWLAGQH</sequence>
<dbReference type="EMBL" id="JAPTNE010000002">
    <property type="protein sequence ID" value="MCZ0805652.1"/>
    <property type="molecule type" value="Genomic_DNA"/>
</dbReference>
<dbReference type="SMART" id="SM00342">
    <property type="entry name" value="HTH_ARAC"/>
    <property type="match status" value="1"/>
</dbReference>
<accession>A0AAP3G977</accession>
<dbReference type="InterPro" id="IPR009057">
    <property type="entry name" value="Homeodomain-like_sf"/>
</dbReference>
<evidence type="ECO:0000256" key="5">
    <source>
        <dbReference type="ARBA" id="ARBA00023015"/>
    </source>
</evidence>
<protein>
    <submittedName>
        <fullName evidence="10">AraC family transcriptional regulator</fullName>
    </submittedName>
</protein>
<evidence type="ECO:0000259" key="9">
    <source>
        <dbReference type="PROSITE" id="PS50983"/>
    </source>
</evidence>
<keyword evidence="3" id="KW-0813">Transport</keyword>
<comment type="similarity">
    <text evidence="2">Belongs to the bacterial solute-binding protein 8 family.</text>
</comment>
<evidence type="ECO:0000313" key="11">
    <source>
        <dbReference type="Proteomes" id="UP001077662"/>
    </source>
</evidence>
<feature type="domain" description="Fe/B12 periplasmic-binding" evidence="9">
    <location>
        <begin position="398"/>
        <end position="655"/>
    </location>
</feature>
<proteinExistence type="inferred from homology"/>
<dbReference type="GO" id="GO:0030288">
    <property type="term" value="C:outer membrane-bounded periplasmic space"/>
    <property type="evidence" value="ECO:0007669"/>
    <property type="project" value="TreeGrafter"/>
</dbReference>
<dbReference type="InterPro" id="IPR051313">
    <property type="entry name" value="Bact_iron-sidero_bind"/>
</dbReference>
<comment type="subcellular location">
    <subcellularLocation>
        <location evidence="1">Cell envelope</location>
    </subcellularLocation>
</comment>
<evidence type="ECO:0000256" key="1">
    <source>
        <dbReference type="ARBA" id="ARBA00004196"/>
    </source>
</evidence>
<comment type="caution">
    <text evidence="10">The sequence shown here is derived from an EMBL/GenBank/DDBJ whole genome shotgun (WGS) entry which is preliminary data.</text>
</comment>
<evidence type="ECO:0000256" key="4">
    <source>
        <dbReference type="ARBA" id="ARBA00022729"/>
    </source>
</evidence>
<dbReference type="Pfam" id="PF01497">
    <property type="entry name" value="Peripla_BP_2"/>
    <property type="match status" value="1"/>
</dbReference>
<keyword evidence="4" id="KW-0732">Signal</keyword>
<evidence type="ECO:0000256" key="7">
    <source>
        <dbReference type="ARBA" id="ARBA00023163"/>
    </source>
</evidence>
<dbReference type="Proteomes" id="UP001077662">
    <property type="component" value="Unassembled WGS sequence"/>
</dbReference>
<feature type="domain" description="HTH araC/xylS-type" evidence="8">
    <location>
        <begin position="177"/>
        <end position="275"/>
    </location>
</feature>
<dbReference type="GO" id="GO:1901678">
    <property type="term" value="P:iron coordination entity transport"/>
    <property type="evidence" value="ECO:0007669"/>
    <property type="project" value="UniProtKB-ARBA"/>
</dbReference>
<dbReference type="PROSITE" id="PS00041">
    <property type="entry name" value="HTH_ARAC_FAMILY_1"/>
    <property type="match status" value="1"/>
</dbReference>
<organism evidence="10 11">
    <name type="scientific">Brevibacillus laterosporus</name>
    <name type="common">Bacillus laterosporus</name>
    <dbReference type="NCBI Taxonomy" id="1465"/>
    <lineage>
        <taxon>Bacteria</taxon>
        <taxon>Bacillati</taxon>
        <taxon>Bacillota</taxon>
        <taxon>Bacilli</taxon>
        <taxon>Bacillales</taxon>
        <taxon>Paenibacillaceae</taxon>
        <taxon>Brevibacillus</taxon>
    </lineage>
</organism>
<dbReference type="PRINTS" id="PR00032">
    <property type="entry name" value="HTHARAC"/>
</dbReference>
<evidence type="ECO:0000256" key="6">
    <source>
        <dbReference type="ARBA" id="ARBA00023125"/>
    </source>
</evidence>
<dbReference type="Pfam" id="PF12833">
    <property type="entry name" value="HTH_18"/>
    <property type="match status" value="1"/>
</dbReference>
<keyword evidence="7" id="KW-0804">Transcription</keyword>
<evidence type="ECO:0000259" key="8">
    <source>
        <dbReference type="PROSITE" id="PS01124"/>
    </source>
</evidence>
<dbReference type="Gene3D" id="1.10.10.60">
    <property type="entry name" value="Homeodomain-like"/>
    <property type="match status" value="2"/>
</dbReference>
<evidence type="ECO:0000256" key="2">
    <source>
        <dbReference type="ARBA" id="ARBA00008814"/>
    </source>
</evidence>
<dbReference type="PANTHER" id="PTHR30532">
    <property type="entry name" value="IRON III DICITRATE-BINDING PERIPLASMIC PROTEIN"/>
    <property type="match status" value="1"/>
</dbReference>
<dbReference type="PANTHER" id="PTHR30532:SF26">
    <property type="entry name" value="IRON(3+)-HYDROXAMATE-BINDING PROTEIN FHUD"/>
    <property type="match status" value="1"/>
</dbReference>